<dbReference type="OrthoDB" id="21292at2759"/>
<dbReference type="GO" id="GO:0005778">
    <property type="term" value="C:peroxisomal membrane"/>
    <property type="evidence" value="ECO:0007669"/>
    <property type="project" value="TreeGrafter"/>
</dbReference>
<dbReference type="Proteomes" id="UP000799444">
    <property type="component" value="Unassembled WGS sequence"/>
</dbReference>
<comment type="caution">
    <text evidence="2">The sequence shown here is derived from an EMBL/GenBank/DDBJ whole genome shotgun (WGS) entry which is preliminary data.</text>
</comment>
<name>A0A9P4RBS4_9PLEO</name>
<dbReference type="EMBL" id="ML996099">
    <property type="protein sequence ID" value="KAF2740636.1"/>
    <property type="molecule type" value="Genomic_DNA"/>
</dbReference>
<evidence type="ECO:0000256" key="1">
    <source>
        <dbReference type="SAM" id="MobiDB-lite"/>
    </source>
</evidence>
<keyword evidence="3" id="KW-1185">Reference proteome</keyword>
<dbReference type="InterPro" id="IPR006708">
    <property type="entry name" value="Pex19"/>
</dbReference>
<feature type="compositionally biased region" description="Low complexity" evidence="1">
    <location>
        <begin position="125"/>
        <end position="148"/>
    </location>
</feature>
<feature type="compositionally biased region" description="Low complexity" evidence="1">
    <location>
        <begin position="56"/>
        <end position="71"/>
    </location>
</feature>
<dbReference type="GO" id="GO:0045046">
    <property type="term" value="P:protein import into peroxisome membrane"/>
    <property type="evidence" value="ECO:0007669"/>
    <property type="project" value="TreeGrafter"/>
</dbReference>
<dbReference type="Pfam" id="PF04614">
    <property type="entry name" value="Pex19"/>
    <property type="match status" value="1"/>
</dbReference>
<dbReference type="PANTHER" id="PTHR12774:SF2">
    <property type="entry name" value="PEROXISOMAL BIOGENESIS FACTOR 19"/>
    <property type="match status" value="1"/>
</dbReference>
<evidence type="ECO:0000313" key="3">
    <source>
        <dbReference type="Proteomes" id="UP000799444"/>
    </source>
</evidence>
<reference evidence="2" key="1">
    <citation type="journal article" date="2020" name="Stud. Mycol.">
        <title>101 Dothideomycetes genomes: a test case for predicting lifestyles and emergence of pathogens.</title>
        <authorList>
            <person name="Haridas S."/>
            <person name="Albert R."/>
            <person name="Binder M."/>
            <person name="Bloem J."/>
            <person name="Labutti K."/>
            <person name="Salamov A."/>
            <person name="Andreopoulos B."/>
            <person name="Baker S."/>
            <person name="Barry K."/>
            <person name="Bills G."/>
            <person name="Bluhm B."/>
            <person name="Cannon C."/>
            <person name="Castanera R."/>
            <person name="Culley D."/>
            <person name="Daum C."/>
            <person name="Ezra D."/>
            <person name="Gonzalez J."/>
            <person name="Henrissat B."/>
            <person name="Kuo A."/>
            <person name="Liang C."/>
            <person name="Lipzen A."/>
            <person name="Lutzoni F."/>
            <person name="Magnuson J."/>
            <person name="Mondo S."/>
            <person name="Nolan M."/>
            <person name="Ohm R."/>
            <person name="Pangilinan J."/>
            <person name="Park H.-J."/>
            <person name="Ramirez L."/>
            <person name="Alfaro M."/>
            <person name="Sun H."/>
            <person name="Tritt A."/>
            <person name="Yoshinaga Y."/>
            <person name="Zwiers L.-H."/>
            <person name="Turgeon B."/>
            <person name="Goodwin S."/>
            <person name="Spatafora J."/>
            <person name="Crous P."/>
            <person name="Grigoriev I."/>
        </authorList>
    </citation>
    <scope>NUCLEOTIDE SEQUENCE</scope>
    <source>
        <strain evidence="2">CBS 125425</strain>
    </source>
</reference>
<organism evidence="2 3">
    <name type="scientific">Polyplosphaeria fusca</name>
    <dbReference type="NCBI Taxonomy" id="682080"/>
    <lineage>
        <taxon>Eukaryota</taxon>
        <taxon>Fungi</taxon>
        <taxon>Dikarya</taxon>
        <taxon>Ascomycota</taxon>
        <taxon>Pezizomycotina</taxon>
        <taxon>Dothideomycetes</taxon>
        <taxon>Pleosporomycetidae</taxon>
        <taxon>Pleosporales</taxon>
        <taxon>Tetraplosphaeriaceae</taxon>
        <taxon>Polyplosphaeria</taxon>
    </lineage>
</organism>
<feature type="compositionally biased region" description="Basic and acidic residues" evidence="1">
    <location>
        <begin position="152"/>
        <end position="162"/>
    </location>
</feature>
<sequence length="315" mass="34129">MADSAPKEEEAKQTPIPKQTPAPAANPATAPDPDEDDLSDLDDVLDEFAATKLDSKSSASAPAQAPSTSGPGRPPPDEVLLEDEDEFSKQLQAEMEKMLGSGDMQAQLQGILKEMGDLSGEPIPAASTSTSDNASSSSTKDAAKTEASFQETIRKTMERMQESGDQASAAAASSDTDDVLAQMLKEMESGSFGGEGSDEDFSKVLMGMMEQLTNKEILYEPMKELHEKFPKWMEDNKGKLDEGDKKRYEEQMQVCGDIVGRFERKGYSDSNVEDREYIVDKMQKMQAAGSPPPDLVGDMNAAHEMMGEMDGCPTQ</sequence>
<protein>
    <submittedName>
        <fullName evidence="2">Pex19-domain-containing protein</fullName>
    </submittedName>
</protein>
<feature type="compositionally biased region" description="Acidic residues" evidence="1">
    <location>
        <begin position="32"/>
        <end position="46"/>
    </location>
</feature>
<dbReference type="GO" id="GO:0033328">
    <property type="term" value="F:peroxisome membrane targeting sequence binding"/>
    <property type="evidence" value="ECO:0007669"/>
    <property type="project" value="TreeGrafter"/>
</dbReference>
<dbReference type="Gene3D" id="1.20.120.900">
    <property type="entry name" value="Pex19, mPTS binding domain"/>
    <property type="match status" value="1"/>
</dbReference>
<accession>A0A9P4RBS4</accession>
<dbReference type="PANTHER" id="PTHR12774">
    <property type="entry name" value="PEROXISOMAL BIOGENESIS FACTOR 19"/>
    <property type="match status" value="1"/>
</dbReference>
<proteinExistence type="predicted"/>
<feature type="compositionally biased region" description="Basic and acidic residues" evidence="1">
    <location>
        <begin position="1"/>
        <end position="12"/>
    </location>
</feature>
<feature type="region of interest" description="Disordered" evidence="1">
    <location>
        <begin position="1"/>
        <end position="198"/>
    </location>
</feature>
<feature type="compositionally biased region" description="Low complexity" evidence="1">
    <location>
        <begin position="21"/>
        <end position="31"/>
    </location>
</feature>
<dbReference type="AlphaFoldDB" id="A0A9P4RBS4"/>
<evidence type="ECO:0000313" key="2">
    <source>
        <dbReference type="EMBL" id="KAF2740636.1"/>
    </source>
</evidence>
<dbReference type="InterPro" id="IPR038322">
    <property type="entry name" value="Pex19_C_sf"/>
</dbReference>
<gene>
    <name evidence="2" type="ORF">EJ04DRAFT_507659</name>
</gene>